<keyword evidence="2" id="KW-1185">Reference proteome</keyword>
<reference evidence="2" key="1">
    <citation type="journal article" date="2023" name="Front. Plant Sci.">
        <title>Chromosomal-level genome assembly of Melastoma candidum provides insights into trichome evolution.</title>
        <authorList>
            <person name="Zhong Y."/>
            <person name="Wu W."/>
            <person name="Sun C."/>
            <person name="Zou P."/>
            <person name="Liu Y."/>
            <person name="Dai S."/>
            <person name="Zhou R."/>
        </authorList>
    </citation>
    <scope>NUCLEOTIDE SEQUENCE [LARGE SCALE GENOMIC DNA]</scope>
</reference>
<gene>
    <name evidence="1" type="ORF">MLD38_017041</name>
</gene>
<sequence length="118" mass="12705">MLIYAGGIVLTALISVPNCRSSIATPLKWLELSVAEEFPKEQPQKPVAALAASGKKKSAKKSVSGGMDTGGVQAHKSSVDVLRRDTWTDCDSLILLNLDRVFSHISHVLLVFPFATLD</sequence>
<comment type="caution">
    <text evidence="1">The sequence shown here is derived from an EMBL/GenBank/DDBJ whole genome shotgun (WGS) entry which is preliminary data.</text>
</comment>
<protein>
    <submittedName>
        <fullName evidence="1">Uncharacterized protein</fullName>
    </submittedName>
</protein>
<dbReference type="Proteomes" id="UP001057402">
    <property type="component" value="Chromosome 5"/>
</dbReference>
<proteinExistence type="predicted"/>
<evidence type="ECO:0000313" key="1">
    <source>
        <dbReference type="EMBL" id="KAI4368488.1"/>
    </source>
</evidence>
<organism evidence="1 2">
    <name type="scientific">Melastoma candidum</name>
    <dbReference type="NCBI Taxonomy" id="119954"/>
    <lineage>
        <taxon>Eukaryota</taxon>
        <taxon>Viridiplantae</taxon>
        <taxon>Streptophyta</taxon>
        <taxon>Embryophyta</taxon>
        <taxon>Tracheophyta</taxon>
        <taxon>Spermatophyta</taxon>
        <taxon>Magnoliopsida</taxon>
        <taxon>eudicotyledons</taxon>
        <taxon>Gunneridae</taxon>
        <taxon>Pentapetalae</taxon>
        <taxon>rosids</taxon>
        <taxon>malvids</taxon>
        <taxon>Myrtales</taxon>
        <taxon>Melastomataceae</taxon>
        <taxon>Melastomatoideae</taxon>
        <taxon>Melastomateae</taxon>
        <taxon>Melastoma</taxon>
    </lineage>
</organism>
<accession>A0ACB9QP97</accession>
<dbReference type="EMBL" id="CM042884">
    <property type="protein sequence ID" value="KAI4368488.1"/>
    <property type="molecule type" value="Genomic_DNA"/>
</dbReference>
<evidence type="ECO:0000313" key="2">
    <source>
        <dbReference type="Proteomes" id="UP001057402"/>
    </source>
</evidence>
<name>A0ACB9QP97_9MYRT</name>